<dbReference type="GO" id="GO:0016491">
    <property type="term" value="F:oxidoreductase activity"/>
    <property type="evidence" value="ECO:0007669"/>
    <property type="project" value="UniProtKB-KW"/>
</dbReference>
<dbReference type="PRINTS" id="PR00081">
    <property type="entry name" value="GDHRDH"/>
</dbReference>
<evidence type="ECO:0000256" key="2">
    <source>
        <dbReference type="ARBA" id="ARBA00023002"/>
    </source>
</evidence>
<dbReference type="PRINTS" id="PR00080">
    <property type="entry name" value="SDRFAMILY"/>
</dbReference>
<proteinExistence type="inferred from homology"/>
<dbReference type="InterPro" id="IPR036291">
    <property type="entry name" value="NAD(P)-bd_dom_sf"/>
</dbReference>
<evidence type="ECO:0000313" key="5">
    <source>
        <dbReference type="Proteomes" id="UP000006514"/>
    </source>
</evidence>
<dbReference type="Pfam" id="PF00106">
    <property type="entry name" value="adh_short"/>
    <property type="match status" value="1"/>
</dbReference>
<dbReference type="InterPro" id="IPR002347">
    <property type="entry name" value="SDR_fam"/>
</dbReference>
<protein>
    <submittedName>
        <fullName evidence="4">NAD(P)-binding protein</fullName>
    </submittedName>
</protein>
<evidence type="ECO:0000256" key="3">
    <source>
        <dbReference type="RuleBase" id="RU000363"/>
    </source>
</evidence>
<dbReference type="EMBL" id="JH687839">
    <property type="protein sequence ID" value="EJD37535.1"/>
    <property type="molecule type" value="Genomic_DNA"/>
</dbReference>
<keyword evidence="5" id="KW-1185">Reference proteome</keyword>
<comment type="similarity">
    <text evidence="1 3">Belongs to the short-chain dehydrogenases/reductases (SDR) family.</text>
</comment>
<dbReference type="InParanoid" id="J0WVX8"/>
<gene>
    <name evidence="4" type="ORF">AURDEDRAFT_173394</name>
</gene>
<dbReference type="OrthoDB" id="191139at2759"/>
<dbReference type="SUPFAM" id="SSF51735">
    <property type="entry name" value="NAD(P)-binding Rossmann-fold domains"/>
    <property type="match status" value="1"/>
</dbReference>
<organism evidence="4 5">
    <name type="scientific">Auricularia subglabra (strain TFB-10046 / SS5)</name>
    <name type="common">White-rot fungus</name>
    <name type="synonym">Auricularia delicata (strain TFB10046)</name>
    <dbReference type="NCBI Taxonomy" id="717982"/>
    <lineage>
        <taxon>Eukaryota</taxon>
        <taxon>Fungi</taxon>
        <taxon>Dikarya</taxon>
        <taxon>Basidiomycota</taxon>
        <taxon>Agaricomycotina</taxon>
        <taxon>Agaricomycetes</taxon>
        <taxon>Auriculariales</taxon>
        <taxon>Auriculariaceae</taxon>
        <taxon>Auricularia</taxon>
    </lineage>
</organism>
<evidence type="ECO:0000256" key="1">
    <source>
        <dbReference type="ARBA" id="ARBA00006484"/>
    </source>
</evidence>
<name>J0WVX8_AURST</name>
<evidence type="ECO:0000313" key="4">
    <source>
        <dbReference type="EMBL" id="EJD37535.1"/>
    </source>
</evidence>
<reference evidence="5" key="1">
    <citation type="journal article" date="2012" name="Science">
        <title>The Paleozoic origin of enzymatic lignin decomposition reconstructed from 31 fungal genomes.</title>
        <authorList>
            <person name="Floudas D."/>
            <person name="Binder M."/>
            <person name="Riley R."/>
            <person name="Barry K."/>
            <person name="Blanchette R.A."/>
            <person name="Henrissat B."/>
            <person name="Martinez A.T."/>
            <person name="Otillar R."/>
            <person name="Spatafora J.W."/>
            <person name="Yadav J.S."/>
            <person name="Aerts A."/>
            <person name="Benoit I."/>
            <person name="Boyd A."/>
            <person name="Carlson A."/>
            <person name="Copeland A."/>
            <person name="Coutinho P.M."/>
            <person name="de Vries R.P."/>
            <person name="Ferreira P."/>
            <person name="Findley K."/>
            <person name="Foster B."/>
            <person name="Gaskell J."/>
            <person name="Glotzer D."/>
            <person name="Gorecki P."/>
            <person name="Heitman J."/>
            <person name="Hesse C."/>
            <person name="Hori C."/>
            <person name="Igarashi K."/>
            <person name="Jurgens J.A."/>
            <person name="Kallen N."/>
            <person name="Kersten P."/>
            <person name="Kohler A."/>
            <person name="Kuees U."/>
            <person name="Kumar T.K.A."/>
            <person name="Kuo A."/>
            <person name="LaButti K."/>
            <person name="Larrondo L.F."/>
            <person name="Lindquist E."/>
            <person name="Ling A."/>
            <person name="Lombard V."/>
            <person name="Lucas S."/>
            <person name="Lundell T."/>
            <person name="Martin R."/>
            <person name="McLaughlin D.J."/>
            <person name="Morgenstern I."/>
            <person name="Morin E."/>
            <person name="Murat C."/>
            <person name="Nagy L.G."/>
            <person name="Nolan M."/>
            <person name="Ohm R.A."/>
            <person name="Patyshakuliyeva A."/>
            <person name="Rokas A."/>
            <person name="Ruiz-Duenas F.J."/>
            <person name="Sabat G."/>
            <person name="Salamov A."/>
            <person name="Samejima M."/>
            <person name="Schmutz J."/>
            <person name="Slot J.C."/>
            <person name="St John F."/>
            <person name="Stenlid J."/>
            <person name="Sun H."/>
            <person name="Sun S."/>
            <person name="Syed K."/>
            <person name="Tsang A."/>
            <person name="Wiebenga A."/>
            <person name="Young D."/>
            <person name="Pisabarro A."/>
            <person name="Eastwood D.C."/>
            <person name="Martin F."/>
            <person name="Cullen D."/>
            <person name="Grigoriev I.V."/>
            <person name="Hibbett D.S."/>
        </authorList>
    </citation>
    <scope>NUCLEOTIDE SEQUENCE [LARGE SCALE GENOMIC DNA]</scope>
    <source>
        <strain evidence="5">TFB10046</strain>
    </source>
</reference>
<sequence>MSTNFGHSTTGEEVVEAFKAHVQGRVFVVTGPAPNGIGASTALALARGKPAAILLAGRSPTKYAPVADGIRAIDPAIAVKTYAVDLGSITSVRAGAAQLLAENDRIDVLINNAGATSYTLEKSVDGIELNFATNHVGHFLLTKLLLPALRKGDAPRVVNLTSGAHRTAVGDYDDYNFENKPYSWYQSYAESKLANVHFTQYLATHGKGLVSLSVHPGTIWSTNLSRTVDEEEQQRTKAYVESLGVKEKTLEQGASTTLVAALDPAFAEHNGAYMSDCQVAPVGCEAASRADLAEKLWKLSEKLIGEPFE</sequence>
<dbReference type="KEGG" id="adl:AURDEDRAFT_173394"/>
<accession>J0WVX8</accession>
<dbReference type="PANTHER" id="PTHR24320:SF283">
    <property type="entry name" value="RETINOL DEHYDROGENASE 11"/>
    <property type="match status" value="1"/>
</dbReference>
<dbReference type="PANTHER" id="PTHR24320">
    <property type="entry name" value="RETINOL DEHYDROGENASE"/>
    <property type="match status" value="1"/>
</dbReference>
<dbReference type="OMA" id="ARDINEW"/>
<dbReference type="eggNOG" id="KOG1208">
    <property type="taxonomic scope" value="Eukaryota"/>
</dbReference>
<dbReference type="Gene3D" id="3.40.50.720">
    <property type="entry name" value="NAD(P)-binding Rossmann-like Domain"/>
    <property type="match status" value="1"/>
</dbReference>
<dbReference type="AlphaFoldDB" id="J0WVX8"/>
<dbReference type="Proteomes" id="UP000006514">
    <property type="component" value="Unassembled WGS sequence"/>
</dbReference>
<keyword evidence="2" id="KW-0560">Oxidoreductase</keyword>